<dbReference type="OrthoDB" id="1409865at2"/>
<sequence>MLKHLLRTLLLLCAVAGFTACSSDRDFSEQQTTLKLELKVPENIKVKEYKQLTVSFKELNTGFSTSKELKNTNTLQVVLPAGTYNITVEGTISYTDDSGVAETKIGGVQSGLVINGNELSKSITIAPKSTSNDLILEEIFFTGSKTPEGQFYFGDQYFKITNNTDQVLYADGMLLIQSSFMTNEKQDYKPNLVGSFLTAGAIIKIPGNGNTYPVQPGESIVIAEDAINHKEFNPLSIDLTKANFQIFKGGDDIDNPQVPKMINVNYKYTDNDMDNGNKMVIHTQGYYAYALARMPKGMTDDALISQNTYSYTYNVAVGGDTYPMDGTGIKIPNEWITDAVNLSVKDSFQWIVTSPALDMGWTSVAAFDGDQNRFGKSVRRKIIGKSVNGKNIYKDTNNSTVDFDHGVKPSLFN</sequence>
<evidence type="ECO:0000256" key="1">
    <source>
        <dbReference type="SAM" id="SignalP"/>
    </source>
</evidence>
<reference evidence="2 3" key="1">
    <citation type="submission" date="2020-12" db="EMBL/GenBank/DDBJ databases">
        <title>FDA dAtabase for Regulatory Grade micrObial Sequences (FDA-ARGOS): Supporting development and validation of Infectious Disease Dx tests.</title>
        <authorList>
            <person name="Kerrigan L."/>
            <person name="Long C."/>
            <person name="Tallon L."/>
            <person name="Sadzewicz L."/>
            <person name="Zhao X."/>
            <person name="Boylan J."/>
            <person name="Ott S."/>
            <person name="Bowen H."/>
            <person name="Vavikolanu K."/>
            <person name="Mehta A."/>
            <person name="Aluvathingal J."/>
            <person name="Nadendla S."/>
            <person name="Yan Y."/>
            <person name="Sichtig H."/>
        </authorList>
    </citation>
    <scope>NUCLEOTIDE SEQUENCE [LARGE SCALE GENOMIC DNA]</scope>
    <source>
        <strain evidence="2 3">FDAARGOS_1031</strain>
    </source>
</reference>
<dbReference type="InterPro" id="IPR032627">
    <property type="entry name" value="DUF4876"/>
</dbReference>
<feature type="chain" id="PRO_5032593648" evidence="1">
    <location>
        <begin position="20"/>
        <end position="413"/>
    </location>
</feature>
<dbReference type="RefSeq" id="WP_034867520.1">
    <property type="nucleotide sequence ID" value="NZ_CBCSDR010000001.1"/>
</dbReference>
<gene>
    <name evidence="2" type="ORF">I6H88_19695</name>
</gene>
<organism evidence="2 3">
    <name type="scientific">Elizabethkingia bruuniana</name>
    <dbReference type="NCBI Taxonomy" id="1756149"/>
    <lineage>
        <taxon>Bacteria</taxon>
        <taxon>Pseudomonadati</taxon>
        <taxon>Bacteroidota</taxon>
        <taxon>Flavobacteriia</taxon>
        <taxon>Flavobacteriales</taxon>
        <taxon>Weeksellaceae</taxon>
        <taxon>Elizabethkingia</taxon>
    </lineage>
</organism>
<dbReference type="EMBL" id="CP067018">
    <property type="protein sequence ID" value="QQN58619.1"/>
    <property type="molecule type" value="Genomic_DNA"/>
</dbReference>
<keyword evidence="3" id="KW-1185">Reference proteome</keyword>
<evidence type="ECO:0000313" key="3">
    <source>
        <dbReference type="Proteomes" id="UP000595426"/>
    </source>
</evidence>
<name>A0A7T7UYX5_9FLAO</name>
<dbReference type="KEGG" id="egm:AYC65_08970"/>
<evidence type="ECO:0000313" key="2">
    <source>
        <dbReference type="EMBL" id="QQN58619.1"/>
    </source>
</evidence>
<protein>
    <submittedName>
        <fullName evidence="2">DUF4876 domain-containing protein</fullName>
    </submittedName>
</protein>
<proteinExistence type="predicted"/>
<dbReference type="GeneID" id="93133035"/>
<dbReference type="Pfam" id="PF16215">
    <property type="entry name" value="DUF4876"/>
    <property type="match status" value="1"/>
</dbReference>
<feature type="signal peptide" evidence="1">
    <location>
        <begin position="1"/>
        <end position="19"/>
    </location>
</feature>
<dbReference type="Proteomes" id="UP000595426">
    <property type="component" value="Chromosome"/>
</dbReference>
<keyword evidence="1" id="KW-0732">Signal</keyword>
<dbReference type="PROSITE" id="PS51257">
    <property type="entry name" value="PROKAR_LIPOPROTEIN"/>
    <property type="match status" value="1"/>
</dbReference>
<accession>A0A7T7UYX5</accession>
<dbReference type="AlphaFoldDB" id="A0A7T7UYX5"/>